<dbReference type="GO" id="GO:0000779">
    <property type="term" value="C:condensed chromosome, centromeric region"/>
    <property type="evidence" value="ECO:0007669"/>
    <property type="project" value="TreeGrafter"/>
</dbReference>
<dbReference type="EMBL" id="CACVBS010000032">
    <property type="protein sequence ID" value="CAA7261149.1"/>
    <property type="molecule type" value="Genomic_DNA"/>
</dbReference>
<dbReference type="GO" id="GO:0000796">
    <property type="term" value="C:condensin complex"/>
    <property type="evidence" value="ECO:0007669"/>
    <property type="project" value="TreeGrafter"/>
</dbReference>
<dbReference type="Pfam" id="PF12922">
    <property type="entry name" value="Cnd1_N"/>
    <property type="match status" value="1"/>
</dbReference>
<dbReference type="InterPro" id="IPR016024">
    <property type="entry name" value="ARM-type_fold"/>
</dbReference>
<evidence type="ECO:0000259" key="12">
    <source>
        <dbReference type="Pfam" id="PF12717"/>
    </source>
</evidence>
<dbReference type="InterPro" id="IPR011989">
    <property type="entry name" value="ARM-like"/>
</dbReference>
<evidence type="ECO:0000256" key="8">
    <source>
        <dbReference type="ARBA" id="ARBA00023242"/>
    </source>
</evidence>
<keyword evidence="6 10" id="KW-0498">Mitosis</keyword>
<evidence type="ECO:0000313" key="15">
    <source>
        <dbReference type="Proteomes" id="UP000467700"/>
    </source>
</evidence>
<comment type="subcellular location">
    <subcellularLocation>
        <location evidence="2">Chromosome</location>
    </subcellularLocation>
    <subcellularLocation>
        <location evidence="1">Nucleus</location>
    </subcellularLocation>
</comment>
<evidence type="ECO:0000256" key="1">
    <source>
        <dbReference type="ARBA" id="ARBA00004123"/>
    </source>
</evidence>
<feature type="compositionally biased region" description="Basic and acidic residues" evidence="11">
    <location>
        <begin position="895"/>
        <end position="907"/>
    </location>
</feature>
<gene>
    <name evidence="14" type="ORF">AAE3_LOCUS3407</name>
</gene>
<dbReference type="GO" id="GO:0051301">
    <property type="term" value="P:cell division"/>
    <property type="evidence" value="ECO:0007669"/>
    <property type="project" value="UniProtKB-KW"/>
</dbReference>
<evidence type="ECO:0000256" key="2">
    <source>
        <dbReference type="ARBA" id="ARBA00004286"/>
    </source>
</evidence>
<organism evidence="14 15">
    <name type="scientific">Cyclocybe aegerita</name>
    <name type="common">Black poplar mushroom</name>
    <name type="synonym">Agrocybe aegerita</name>
    <dbReference type="NCBI Taxonomy" id="1973307"/>
    <lineage>
        <taxon>Eukaryota</taxon>
        <taxon>Fungi</taxon>
        <taxon>Dikarya</taxon>
        <taxon>Basidiomycota</taxon>
        <taxon>Agaricomycotina</taxon>
        <taxon>Agaricomycetes</taxon>
        <taxon>Agaricomycetidae</taxon>
        <taxon>Agaricales</taxon>
        <taxon>Agaricineae</taxon>
        <taxon>Bolbitiaceae</taxon>
        <taxon>Cyclocybe</taxon>
    </lineage>
</organism>
<dbReference type="GO" id="GO:0010032">
    <property type="term" value="P:meiotic chromosome condensation"/>
    <property type="evidence" value="ECO:0007669"/>
    <property type="project" value="TreeGrafter"/>
</dbReference>
<dbReference type="PANTHER" id="PTHR14222">
    <property type="entry name" value="CONDENSIN"/>
    <property type="match status" value="1"/>
</dbReference>
<keyword evidence="7 10" id="KW-0226">DNA condensation</keyword>
<evidence type="ECO:0000256" key="10">
    <source>
        <dbReference type="PIRNR" id="PIRNR017127"/>
    </source>
</evidence>
<comment type="caution">
    <text evidence="14">The sequence shown here is derived from an EMBL/GenBank/DDBJ whole genome shotgun (WGS) entry which is preliminary data.</text>
</comment>
<feature type="domain" description="Condensin complex subunit 1 C-terminal" evidence="12">
    <location>
        <begin position="1093"/>
        <end position="1253"/>
    </location>
</feature>
<dbReference type="SUPFAM" id="SSF48371">
    <property type="entry name" value="ARM repeat"/>
    <property type="match status" value="1"/>
</dbReference>
<feature type="compositionally biased region" description="Acidic residues" evidence="11">
    <location>
        <begin position="508"/>
        <end position="536"/>
    </location>
</feature>
<evidence type="ECO:0000256" key="6">
    <source>
        <dbReference type="ARBA" id="ARBA00022776"/>
    </source>
</evidence>
<accession>A0A8S0XFR0</accession>
<feature type="compositionally biased region" description="Basic and acidic residues" evidence="11">
    <location>
        <begin position="1319"/>
        <end position="1334"/>
    </location>
</feature>
<dbReference type="Pfam" id="PF12717">
    <property type="entry name" value="Cnd1"/>
    <property type="match status" value="1"/>
</dbReference>
<keyword evidence="9 10" id="KW-0131">Cell cycle</keyword>
<protein>
    <recommendedName>
        <fullName evidence="10">Condensin complex subunit 1</fullName>
    </recommendedName>
</protein>
<evidence type="ECO:0000259" key="13">
    <source>
        <dbReference type="Pfam" id="PF12922"/>
    </source>
</evidence>
<evidence type="ECO:0000256" key="7">
    <source>
        <dbReference type="ARBA" id="ARBA00023067"/>
    </source>
</evidence>
<keyword evidence="5 10" id="KW-0132">Cell division</keyword>
<dbReference type="InterPro" id="IPR007673">
    <property type="entry name" value="Condensin_cplx_su1"/>
</dbReference>
<dbReference type="GO" id="GO:0007076">
    <property type="term" value="P:mitotic chromosome condensation"/>
    <property type="evidence" value="ECO:0007669"/>
    <property type="project" value="InterPro"/>
</dbReference>
<evidence type="ECO:0000256" key="5">
    <source>
        <dbReference type="ARBA" id="ARBA00022618"/>
    </source>
</evidence>
<dbReference type="PIRSF" id="PIRSF017127">
    <property type="entry name" value="Condensin_D2"/>
    <property type="match status" value="1"/>
</dbReference>
<comment type="similarity">
    <text evidence="3 10">Belongs to the CND1 (condensin subunit 1) family.</text>
</comment>
<keyword evidence="15" id="KW-1185">Reference proteome</keyword>
<evidence type="ECO:0000256" key="3">
    <source>
        <dbReference type="ARBA" id="ARBA00009606"/>
    </source>
</evidence>
<dbReference type="GO" id="GO:0005634">
    <property type="term" value="C:nucleus"/>
    <property type="evidence" value="ECO:0007669"/>
    <property type="project" value="UniProtKB-SubCell"/>
</dbReference>
<feature type="domain" description="Condensin complex subunit 1 N-terminal" evidence="13">
    <location>
        <begin position="73"/>
        <end position="246"/>
    </location>
</feature>
<proteinExistence type="inferred from homology"/>
<reference evidence="14 15" key="1">
    <citation type="submission" date="2020-01" db="EMBL/GenBank/DDBJ databases">
        <authorList>
            <person name="Gupta K D."/>
        </authorList>
    </citation>
    <scope>NUCLEOTIDE SEQUENCE [LARGE SCALE GENOMIC DNA]</scope>
</reference>
<feature type="compositionally biased region" description="Basic and acidic residues" evidence="11">
    <location>
        <begin position="1356"/>
        <end position="1365"/>
    </location>
</feature>
<dbReference type="InterPro" id="IPR032682">
    <property type="entry name" value="Cnd1_C"/>
</dbReference>
<sequence>MTNFELQDELHALQDLETYEIEHDHDFTTEEPEALLEAAVEAVADSSNAITDPEVFDVYRSLLKYADRVPGPIMSKLLDSLSSGLQAELDGTIRDIETGDTHTYMPHKVPLEMYAFLLSWFVSAAEKVKSSEVDAPAPAKAKRGRGGKAAAGKGTGRSASKKNVDNSWTWQEQIPNTLQLICKVLRLQTQRIWTTTAERDTFVNCITRPAYHLTESEPFMKVNDIKMSIFKVICLAVKHHGQSMAVQITIMQSLQFYEHLSEAMAECLTILAREFDHSQLGDDILREIAGKTFSGQDTKSPRTFAKFLVKYAEQCPRSVLKQLSLLLNQLDSESYPMRQAIVEIIGFLITDLANSETTDQKQTTKQLTGLFNLLLERVLDNSSYVRSKVFVVIAKLFSITSFKFPKIRLQATTASVGALDDKNSSVRKAAAALLVQLLLTHPYIVPFGGPLQREMWEAEYKDKVEKLEKIEGSVGNVVQNAEEEADGYAEEGKKKKKKKSKKSKNDESMDVDDEEVDEEDEEEDQTGGDTEEDEPADSQMAVDESADADATPKKPSKLQPRKSQLDVNALTKEQEVLAAYGEKGIQQLRMQKKYSTDALTFIDQIEGAMEPMCKLLGSTNKAEVLEVMEFFKVAHAYQFESAKEGVKKMLHLIWTKDNNNSTSEDGQELKGIRRSLLEVYRNLYFDPIADLDAKEQINRITKNLIERTYEATLAELTSLEEMMRIMMEEGHIHHDVIAKLWQVYSKERQLPKVQRRGAVIILGMLALAKRSVLSDKVDVMLKVGLGPLGKADPTLARYTCVALQRLNGSAKKVKGSLLDKTQRIEMDNAIFRKLQIAILHPSRTKEWFGMAEQIINAVYALGDHPDVFCNEVIKKMTVRAFSHEKKPAPPAATESQEREEGMEKDPDAMVEDQPGDATFISTADVTMQDATQATQDGNEKDLGEAFELSQLLFVVGHVAIKHIVYLELVEREWKRQKDEKTAAEKLANKNQKNAKDKEGEELDQVVGNAEDEIGDRIAAVREQELLYGPESLLAVFGPMIVHICGSPHKFKNRTLRAAATLAFSKFLCVSSQFCDQNHRLLFKILETSKDANIRSNIVIALGDVAVSFSSIIDENSNELYKGLSDNNFVVKKNTLMVLTHLILNGMIKVKGQLGEMAKCLEDPEPRIADLAKLFFTELSTKENAIYNNLPDVISHLSTGDHALEEEKFQSTLRYIFTFIEKEKQAETIVEKLCQRFRLSEDPRQWRDVAFCLSLLPFKSDRSVKKLIEGLQFYRDKLHEPKVYERFTEILQKARTNKSKDKPDSELDEFEKILEEHKLQGQEDQALEKRVEGKKAAAKKRASRKASSRTKKVAPTPKDDDMCSDG</sequence>
<dbReference type="Gene3D" id="1.25.10.10">
    <property type="entry name" value="Leucine-rich Repeat Variant"/>
    <property type="match status" value="2"/>
</dbReference>
<feature type="compositionally biased region" description="Basic residues" evidence="11">
    <location>
        <begin position="1335"/>
        <end position="1351"/>
    </location>
</feature>
<name>A0A8S0XFR0_CYCAE</name>
<dbReference type="Proteomes" id="UP000467700">
    <property type="component" value="Unassembled WGS sequence"/>
</dbReference>
<dbReference type="InterPro" id="IPR024324">
    <property type="entry name" value="Condensin_cplx_su1_N"/>
</dbReference>
<dbReference type="GO" id="GO:0042393">
    <property type="term" value="F:histone binding"/>
    <property type="evidence" value="ECO:0007669"/>
    <property type="project" value="TreeGrafter"/>
</dbReference>
<keyword evidence="4" id="KW-0158">Chromosome</keyword>
<evidence type="ECO:0000313" key="14">
    <source>
        <dbReference type="EMBL" id="CAA7261149.1"/>
    </source>
</evidence>
<feature type="region of interest" description="Disordered" evidence="11">
    <location>
        <begin position="883"/>
        <end position="914"/>
    </location>
</feature>
<feature type="region of interest" description="Disordered" evidence="11">
    <location>
        <begin position="132"/>
        <end position="164"/>
    </location>
</feature>
<feature type="region of interest" description="Disordered" evidence="11">
    <location>
        <begin position="481"/>
        <end position="566"/>
    </location>
</feature>
<feature type="region of interest" description="Disordered" evidence="11">
    <location>
        <begin position="1319"/>
        <end position="1365"/>
    </location>
</feature>
<evidence type="ECO:0000256" key="4">
    <source>
        <dbReference type="ARBA" id="ARBA00022454"/>
    </source>
</evidence>
<evidence type="ECO:0000256" key="9">
    <source>
        <dbReference type="ARBA" id="ARBA00023306"/>
    </source>
</evidence>
<comment type="function">
    <text evidence="10">Regulatory subunit of the condensin complex, a complex required for conversion of interphase chromatin into mitotic-like condense chromosomes. The condensin complex probably introduces positive supercoils into relaxed DNA in the presence of type I topoisomerases and converts nicked DNA into positive knotted forms in the presence of type II topoisomerases.</text>
</comment>
<dbReference type="InterPro" id="IPR026971">
    <property type="entry name" value="CND1/NCAPD3"/>
</dbReference>
<keyword evidence="8" id="KW-0539">Nucleus</keyword>
<dbReference type="PANTHER" id="PTHR14222:SF2">
    <property type="entry name" value="CONDENSIN COMPLEX SUBUNIT 1"/>
    <property type="match status" value="1"/>
</dbReference>
<evidence type="ECO:0000256" key="11">
    <source>
        <dbReference type="SAM" id="MobiDB-lite"/>
    </source>
</evidence>
<dbReference type="OrthoDB" id="436262at2759"/>